<feature type="transmembrane region" description="Helical" evidence="10">
    <location>
        <begin position="124"/>
        <end position="143"/>
    </location>
</feature>
<dbReference type="GO" id="GO:0007200">
    <property type="term" value="P:phospholipase C-activating G protein-coupled receptor signaling pathway"/>
    <property type="evidence" value="ECO:0007669"/>
    <property type="project" value="TreeGrafter"/>
</dbReference>
<accession>A0A4W4GKT5</accession>
<dbReference type="InterPro" id="IPR000276">
    <property type="entry name" value="GPCR_Rhodpsn"/>
</dbReference>
<dbReference type="PROSITE" id="PS50262">
    <property type="entry name" value="G_PROTEIN_RECEP_F1_2"/>
    <property type="match status" value="1"/>
</dbReference>
<feature type="transmembrane region" description="Helical" evidence="10">
    <location>
        <begin position="218"/>
        <end position="241"/>
    </location>
</feature>
<evidence type="ECO:0000256" key="7">
    <source>
        <dbReference type="ARBA" id="ARBA00023170"/>
    </source>
</evidence>
<dbReference type="FunFam" id="1.20.1070.10:FF:000142">
    <property type="entry name" value="G protein-coupled receptor 55"/>
    <property type="match status" value="1"/>
</dbReference>
<name>A0A4W4GKT5_ELEEL</name>
<dbReference type="GO" id="GO:0005886">
    <property type="term" value="C:plasma membrane"/>
    <property type="evidence" value="ECO:0007669"/>
    <property type="project" value="UniProtKB-SubCell"/>
</dbReference>
<feature type="transmembrane region" description="Helical" evidence="10">
    <location>
        <begin position="261"/>
        <end position="281"/>
    </location>
</feature>
<evidence type="ECO:0000256" key="10">
    <source>
        <dbReference type="SAM" id="Phobius"/>
    </source>
</evidence>
<dbReference type="PANTHER" id="PTHR24232:SF51">
    <property type="entry name" value="G-PROTEIN COUPLED RECEPTORS FAMILY 1 PROFILE DOMAIN-CONTAINING PROTEIN"/>
    <property type="match status" value="1"/>
</dbReference>
<reference evidence="12" key="5">
    <citation type="submission" date="2025-09" db="UniProtKB">
        <authorList>
            <consortium name="Ensembl"/>
        </authorList>
    </citation>
    <scope>IDENTIFICATION</scope>
</reference>
<dbReference type="AlphaFoldDB" id="A0A4W4GKT5"/>
<feature type="domain" description="G-protein coupled receptors family 1 profile" evidence="11">
    <location>
        <begin position="26"/>
        <end position="278"/>
    </location>
</feature>
<dbReference type="GO" id="GO:0004930">
    <property type="term" value="F:G protein-coupled receptor activity"/>
    <property type="evidence" value="ECO:0007669"/>
    <property type="project" value="UniProtKB-KW"/>
</dbReference>
<keyword evidence="3 10" id="KW-0812">Transmembrane</keyword>
<evidence type="ECO:0000256" key="6">
    <source>
        <dbReference type="ARBA" id="ARBA00023136"/>
    </source>
</evidence>
<feature type="transmembrane region" description="Helical" evidence="10">
    <location>
        <begin position="15"/>
        <end position="34"/>
    </location>
</feature>
<dbReference type="PRINTS" id="PR00237">
    <property type="entry name" value="GPCRRHODOPSN"/>
</dbReference>
<dbReference type="PANTHER" id="PTHR24232">
    <property type="entry name" value="G-PROTEIN COUPLED RECEPTOR"/>
    <property type="match status" value="1"/>
</dbReference>
<keyword evidence="6 10" id="KW-0472">Membrane</keyword>
<keyword evidence="4 10" id="KW-1133">Transmembrane helix</keyword>
<dbReference type="GO" id="GO:0035025">
    <property type="term" value="P:positive regulation of Rho protein signal transduction"/>
    <property type="evidence" value="ECO:0007669"/>
    <property type="project" value="TreeGrafter"/>
</dbReference>
<evidence type="ECO:0000256" key="9">
    <source>
        <dbReference type="ARBA" id="ARBA00023224"/>
    </source>
</evidence>
<reference evidence="13" key="1">
    <citation type="journal article" date="2014" name="Science">
        <title>Nonhuman genetics. Genomic basis for the convergent evolution of electric organs.</title>
        <authorList>
            <person name="Gallant J.R."/>
            <person name="Traeger L.L."/>
            <person name="Volkening J.D."/>
            <person name="Moffett H."/>
            <person name="Chen P.H."/>
            <person name="Novina C.D."/>
            <person name="Phillips G.N.Jr."/>
            <person name="Anand R."/>
            <person name="Wells G.B."/>
            <person name="Pinch M."/>
            <person name="Guth R."/>
            <person name="Unguez G.A."/>
            <person name="Albert J.S."/>
            <person name="Zakon H.H."/>
            <person name="Samanta M.P."/>
            <person name="Sussman M.R."/>
        </authorList>
    </citation>
    <scope>NUCLEOTIDE SEQUENCE [LARGE SCALE GENOMIC DNA]</scope>
</reference>
<dbReference type="Pfam" id="PF00001">
    <property type="entry name" value="7tm_1"/>
    <property type="match status" value="1"/>
</dbReference>
<dbReference type="Ensembl" id="ENSEEET00000037311.2">
    <property type="protein sequence ID" value="ENSEEEP00000036878.2"/>
    <property type="gene ID" value="ENSEEEG00000017512.2"/>
</dbReference>
<dbReference type="Proteomes" id="UP000314983">
    <property type="component" value="Chromosome 7"/>
</dbReference>
<keyword evidence="5" id="KW-0297">G-protein coupled receptor</keyword>
<keyword evidence="2" id="KW-1003">Cell membrane</keyword>
<reference evidence="12" key="4">
    <citation type="submission" date="2025-08" db="UniProtKB">
        <authorList>
            <consortium name="Ensembl"/>
        </authorList>
    </citation>
    <scope>IDENTIFICATION</scope>
</reference>
<keyword evidence="9" id="KW-0807">Transducer</keyword>
<dbReference type="OMA" id="LDGVCYY"/>
<feature type="transmembrane region" description="Helical" evidence="10">
    <location>
        <begin position="86"/>
        <end position="103"/>
    </location>
</feature>
<dbReference type="STRING" id="8005.ENSEEEP00000036878"/>
<dbReference type="GeneTree" id="ENSGT01040000240444"/>
<comment type="subcellular location">
    <subcellularLocation>
        <location evidence="1">Cell membrane</location>
        <topology evidence="1">Multi-pass membrane protein</topology>
    </subcellularLocation>
</comment>
<reference evidence="12" key="3">
    <citation type="submission" date="2020-05" db="EMBL/GenBank/DDBJ databases">
        <title>Electrophorus electricus (electric eel) genome, fEleEle1, primary haplotype.</title>
        <authorList>
            <person name="Myers G."/>
            <person name="Meyer A."/>
            <person name="Fedrigo O."/>
            <person name="Formenti G."/>
            <person name="Rhie A."/>
            <person name="Tracey A."/>
            <person name="Sims Y."/>
            <person name="Jarvis E.D."/>
        </authorList>
    </citation>
    <scope>NUCLEOTIDE SEQUENCE [LARGE SCALE GENOMIC DNA]</scope>
</reference>
<dbReference type="InterPro" id="IPR017452">
    <property type="entry name" value="GPCR_Rhodpsn_7TM"/>
</dbReference>
<reference evidence="13" key="2">
    <citation type="journal article" date="2017" name="Sci. Adv.">
        <title>A tail of two voltages: Proteomic comparison of the three electric organs of the electric eel.</title>
        <authorList>
            <person name="Traeger L.L."/>
            <person name="Sabat G."/>
            <person name="Barrett-Wilt G.A."/>
            <person name="Wells G.B."/>
            <person name="Sussman M.R."/>
        </authorList>
    </citation>
    <scope>NUCLEOTIDE SEQUENCE [LARGE SCALE GENOMIC DNA]</scope>
</reference>
<sequence>MVICDDWVKCLQWAVYVPALAAGLPLNMAALWQLFFRVRHWSVSTVYLSSLVINDSLLLLSLPFKMYAYKEVWRLGKLFCSLLESLVYVNIYGSMLLSVCIAVDRYIALCLPFAARRLRSPRKAGLVCTAVWVLVFASSFPVYDFHGTDSNSNTSHCFQNFSNDTWEKQWLVVSLETVFCCSVAVMVFCSVQVVRTLHSLRRLKPSDAKLRNNKSAKIVLSSLVVFLVCFIPYHIAVPLYFHFKQLKQDPEIIEPLRSFVHSSLCVSSINSLADGACYYFILKENLQMARREAKASIVIRPPEERTLG</sequence>
<evidence type="ECO:0000313" key="13">
    <source>
        <dbReference type="Proteomes" id="UP000314983"/>
    </source>
</evidence>
<evidence type="ECO:0000256" key="1">
    <source>
        <dbReference type="ARBA" id="ARBA00004651"/>
    </source>
</evidence>
<evidence type="ECO:0000256" key="3">
    <source>
        <dbReference type="ARBA" id="ARBA00022692"/>
    </source>
</evidence>
<proteinExistence type="predicted"/>
<evidence type="ECO:0000256" key="4">
    <source>
        <dbReference type="ARBA" id="ARBA00022989"/>
    </source>
</evidence>
<keyword evidence="7" id="KW-0675">Receptor</keyword>
<feature type="transmembrane region" description="Helical" evidence="10">
    <location>
        <begin position="170"/>
        <end position="197"/>
    </location>
</feature>
<keyword evidence="8" id="KW-0325">Glycoprotein</keyword>
<dbReference type="Gene3D" id="1.20.1070.10">
    <property type="entry name" value="Rhodopsin 7-helix transmembrane proteins"/>
    <property type="match status" value="1"/>
</dbReference>
<evidence type="ECO:0000256" key="8">
    <source>
        <dbReference type="ARBA" id="ARBA00023180"/>
    </source>
</evidence>
<evidence type="ECO:0000313" key="12">
    <source>
        <dbReference type="Ensembl" id="ENSEEEP00000036878.2"/>
    </source>
</evidence>
<evidence type="ECO:0000256" key="2">
    <source>
        <dbReference type="ARBA" id="ARBA00022475"/>
    </source>
</evidence>
<dbReference type="SUPFAM" id="SSF81321">
    <property type="entry name" value="Family A G protein-coupled receptor-like"/>
    <property type="match status" value="1"/>
</dbReference>
<evidence type="ECO:0000259" key="11">
    <source>
        <dbReference type="PROSITE" id="PS50262"/>
    </source>
</evidence>
<evidence type="ECO:0000256" key="5">
    <source>
        <dbReference type="ARBA" id="ARBA00023040"/>
    </source>
</evidence>
<organism evidence="12 13">
    <name type="scientific">Electrophorus electricus</name>
    <name type="common">Electric eel</name>
    <name type="synonym">Gymnotus electricus</name>
    <dbReference type="NCBI Taxonomy" id="8005"/>
    <lineage>
        <taxon>Eukaryota</taxon>
        <taxon>Metazoa</taxon>
        <taxon>Chordata</taxon>
        <taxon>Craniata</taxon>
        <taxon>Vertebrata</taxon>
        <taxon>Euteleostomi</taxon>
        <taxon>Actinopterygii</taxon>
        <taxon>Neopterygii</taxon>
        <taxon>Teleostei</taxon>
        <taxon>Ostariophysi</taxon>
        <taxon>Gymnotiformes</taxon>
        <taxon>Gymnotoidei</taxon>
        <taxon>Gymnotidae</taxon>
        <taxon>Electrophorus</taxon>
    </lineage>
</organism>
<protein>
    <recommendedName>
        <fullName evidence="11">G-protein coupled receptors family 1 profile domain-containing protein</fullName>
    </recommendedName>
</protein>
<keyword evidence="13" id="KW-1185">Reference proteome</keyword>